<feature type="region of interest" description="Disordered" evidence="11">
    <location>
        <begin position="1925"/>
        <end position="1956"/>
    </location>
</feature>
<evidence type="ECO:0000259" key="13">
    <source>
        <dbReference type="PROSITE" id="PS50235"/>
    </source>
</evidence>
<evidence type="ECO:0000256" key="1">
    <source>
        <dbReference type="ARBA" id="ARBA00004496"/>
    </source>
</evidence>
<feature type="compositionally biased region" description="Low complexity" evidence="11">
    <location>
        <begin position="1566"/>
        <end position="1575"/>
    </location>
</feature>
<accession>A0AAW0CAR0</accession>
<organism evidence="14 15">
    <name type="scientific">Favolaschia claudopus</name>
    <dbReference type="NCBI Taxonomy" id="2862362"/>
    <lineage>
        <taxon>Eukaryota</taxon>
        <taxon>Fungi</taxon>
        <taxon>Dikarya</taxon>
        <taxon>Basidiomycota</taxon>
        <taxon>Agaricomycotina</taxon>
        <taxon>Agaricomycetes</taxon>
        <taxon>Agaricomycetidae</taxon>
        <taxon>Agaricales</taxon>
        <taxon>Marasmiineae</taxon>
        <taxon>Mycenaceae</taxon>
        <taxon>Favolaschia</taxon>
    </lineage>
</organism>
<dbReference type="SUPFAM" id="SSF57850">
    <property type="entry name" value="RING/U-box"/>
    <property type="match status" value="1"/>
</dbReference>
<dbReference type="GO" id="GO:0004535">
    <property type="term" value="F:poly(A)-specific ribonuclease activity"/>
    <property type="evidence" value="ECO:0007669"/>
    <property type="project" value="UniProtKB-UniRule"/>
</dbReference>
<comment type="similarity">
    <text evidence="9">Belongs to the peptidase C19 family. PAN2 subfamily.</text>
</comment>
<dbReference type="EC" id="3.1.13.4" evidence="9"/>
<evidence type="ECO:0000256" key="7">
    <source>
        <dbReference type="ARBA" id="ARBA00022801"/>
    </source>
</evidence>
<dbReference type="InterPro" id="IPR034261">
    <property type="entry name" value="CNOT4_RRM"/>
</dbReference>
<feature type="region of interest" description="Disordered" evidence="11">
    <location>
        <begin position="1885"/>
        <end position="1907"/>
    </location>
</feature>
<evidence type="ECO:0000256" key="3">
    <source>
        <dbReference type="ARBA" id="ARBA00022574"/>
    </source>
</evidence>
<evidence type="ECO:0000256" key="9">
    <source>
        <dbReference type="HAMAP-Rule" id="MF_03182"/>
    </source>
</evidence>
<comment type="caution">
    <text evidence="9">Lacks conserved residue(s) required for the propagation of feature annotation.</text>
</comment>
<feature type="domain" description="RRM" evidence="12">
    <location>
        <begin position="1296"/>
        <end position="1377"/>
    </location>
</feature>
<dbReference type="Gene3D" id="2.130.10.10">
    <property type="entry name" value="YVTN repeat-like/Quinoprotein amine dehydrogenase"/>
    <property type="match status" value="1"/>
</dbReference>
<dbReference type="Pfam" id="PF14570">
    <property type="entry name" value="zf-RING_4"/>
    <property type="match status" value="1"/>
</dbReference>
<comment type="domain">
    <text evidence="9">Contains a pseudo-UCH domain. This ubiquitin C-terminal hydrolase (UCH)-like or ubiquitin specific protease (USP)-like domain is predicted to be catalytically inactive because it lacks the active site catalytic triad characteristic of thiol proteases, with residues at the equivalent structural positions that are incompatible with catalysis, and it cannot bind ubiquitin. It functions as a structural scaffold for intra- and intermolecular interactions in the complex.</text>
</comment>
<feature type="domain" description="USP" evidence="13">
    <location>
        <begin position="489"/>
        <end position="834"/>
    </location>
</feature>
<dbReference type="GO" id="GO:0000289">
    <property type="term" value="P:nuclear-transcribed mRNA poly(A) tail shortening"/>
    <property type="evidence" value="ECO:0007669"/>
    <property type="project" value="UniProtKB-UniRule"/>
</dbReference>
<comment type="cofactor">
    <cofactor evidence="9">
        <name>a divalent metal cation</name>
        <dbReference type="ChEBI" id="CHEBI:60240"/>
    </cofactor>
    <text evidence="9">Binds 2 metal cations per subunit in the catalytic exonuclease domain.</text>
</comment>
<dbReference type="SUPFAM" id="SSF54001">
    <property type="entry name" value="Cysteine proteinases"/>
    <property type="match status" value="1"/>
</dbReference>
<feature type="region of interest" description="Disordered" evidence="11">
    <location>
        <begin position="1426"/>
        <end position="1642"/>
    </location>
</feature>
<feature type="compositionally biased region" description="Low complexity" evidence="11">
    <location>
        <begin position="1888"/>
        <end position="1902"/>
    </location>
</feature>
<dbReference type="GO" id="GO:0006397">
    <property type="term" value="P:mRNA processing"/>
    <property type="evidence" value="ECO:0007669"/>
    <property type="project" value="UniProtKB-KW"/>
</dbReference>
<dbReference type="InterPro" id="IPR036397">
    <property type="entry name" value="RNaseH_sf"/>
</dbReference>
<keyword evidence="2 9" id="KW-0963">Cytoplasm</keyword>
<dbReference type="PANTHER" id="PTHR15728:SF0">
    <property type="entry name" value="PAN2-PAN3 DEADENYLATION COMPLEX CATALYTIC SUBUNIT PAN2"/>
    <property type="match status" value="1"/>
</dbReference>
<feature type="binding site" evidence="9">
    <location>
        <position position="891"/>
    </location>
    <ligand>
        <name>a divalent metal cation</name>
        <dbReference type="ChEBI" id="CHEBI:60240"/>
        <note>catalytic</note>
    </ligand>
</feature>
<dbReference type="Gene3D" id="3.30.420.10">
    <property type="entry name" value="Ribonuclease H-like superfamily/Ribonuclease H"/>
    <property type="match status" value="1"/>
</dbReference>
<feature type="compositionally biased region" description="Low complexity" evidence="11">
    <location>
        <begin position="2261"/>
        <end position="2270"/>
    </location>
</feature>
<feature type="binding site" evidence="9">
    <location>
        <position position="1051"/>
    </location>
    <ligand>
        <name>a divalent metal cation</name>
        <dbReference type="ChEBI" id="CHEBI:60240"/>
        <note>catalytic</note>
    </ligand>
</feature>
<dbReference type="InterPro" id="IPR003954">
    <property type="entry name" value="RRM_euk-type"/>
</dbReference>
<keyword evidence="4 9" id="KW-0507">mRNA processing</keyword>
<gene>
    <name evidence="9" type="primary">PAN2</name>
    <name evidence="14" type="ORF">R3P38DRAFT_3350809</name>
</gene>
<dbReference type="EMBL" id="JAWWNJ010000019">
    <property type="protein sequence ID" value="KAK7035750.1"/>
    <property type="molecule type" value="Genomic_DNA"/>
</dbReference>
<keyword evidence="7 9" id="KW-0378">Hydrolase</keyword>
<reference evidence="14 15" key="1">
    <citation type="journal article" date="2024" name="J Genomics">
        <title>Draft genome sequencing and assembly of Favolaschia claudopus CIRM-BRFM 2984 isolated from oak limbs.</title>
        <authorList>
            <person name="Navarro D."/>
            <person name="Drula E."/>
            <person name="Chaduli D."/>
            <person name="Cazenave R."/>
            <person name="Ahrendt S."/>
            <person name="Wang J."/>
            <person name="Lipzen A."/>
            <person name="Daum C."/>
            <person name="Barry K."/>
            <person name="Grigoriev I.V."/>
            <person name="Favel A."/>
            <person name="Rosso M.N."/>
            <person name="Martin F."/>
        </authorList>
    </citation>
    <scope>NUCLEOTIDE SEQUENCE [LARGE SCALE GENOMIC DNA]</scope>
    <source>
        <strain evidence="14 15">CIRM-BRFM 2984</strain>
    </source>
</reference>
<keyword evidence="10" id="KW-0694">RNA-binding</keyword>
<comment type="catalytic activity">
    <reaction evidence="9">
        <text>Exonucleolytic cleavage of poly(A) to 5'-AMP.</text>
        <dbReference type="EC" id="3.1.13.4"/>
    </reaction>
</comment>
<evidence type="ECO:0000256" key="8">
    <source>
        <dbReference type="ARBA" id="ARBA00022839"/>
    </source>
</evidence>
<keyword evidence="5 9" id="KW-0540">Nuclease</keyword>
<feature type="compositionally biased region" description="Pro residues" evidence="11">
    <location>
        <begin position="1600"/>
        <end position="1613"/>
    </location>
</feature>
<name>A0AAW0CAR0_9AGAR</name>
<comment type="domain">
    <text evidence="9">The linker, or PAN3 interaction domain (PID), between the WD40 repeats and the pseudo-UCH domain mediates interaction with PAN3.</text>
</comment>
<dbReference type="Gene3D" id="3.30.70.330">
    <property type="match status" value="1"/>
</dbReference>
<feature type="compositionally biased region" description="Basic and acidic residues" evidence="11">
    <location>
        <begin position="2224"/>
        <end position="2235"/>
    </location>
</feature>
<feature type="compositionally biased region" description="Polar residues" evidence="11">
    <location>
        <begin position="1818"/>
        <end position="1827"/>
    </location>
</feature>
<evidence type="ECO:0000256" key="5">
    <source>
        <dbReference type="ARBA" id="ARBA00022722"/>
    </source>
</evidence>
<feature type="region of interest" description="Disordered" evidence="11">
    <location>
        <begin position="410"/>
        <end position="433"/>
    </location>
</feature>
<comment type="caution">
    <text evidence="14">The sequence shown here is derived from an EMBL/GenBank/DDBJ whole genome shotgun (WGS) entry which is preliminary data.</text>
</comment>
<dbReference type="SMART" id="SM00479">
    <property type="entry name" value="EXOIII"/>
    <property type="match status" value="1"/>
</dbReference>
<feature type="region of interest" description="Disordered" evidence="11">
    <location>
        <begin position="1816"/>
        <end position="1848"/>
    </location>
</feature>
<dbReference type="PROSITE" id="PS50235">
    <property type="entry name" value="USP_3"/>
    <property type="match status" value="1"/>
</dbReference>
<evidence type="ECO:0000256" key="2">
    <source>
        <dbReference type="ARBA" id="ARBA00022490"/>
    </source>
</evidence>
<dbReference type="GO" id="GO:0046872">
    <property type="term" value="F:metal ion binding"/>
    <property type="evidence" value="ECO:0007669"/>
    <property type="project" value="UniProtKB-KW"/>
</dbReference>
<dbReference type="FunFam" id="3.30.420.10:FF:000028">
    <property type="entry name" value="PAN2-PAN3 deadenylation complex catalytic subunit PAN2"/>
    <property type="match status" value="1"/>
</dbReference>
<dbReference type="SMART" id="SM00320">
    <property type="entry name" value="WD40"/>
    <property type="match status" value="3"/>
</dbReference>
<proteinExistence type="inferred from homology"/>
<dbReference type="Gene3D" id="3.90.70.10">
    <property type="entry name" value="Cysteine proteinases"/>
    <property type="match status" value="2"/>
</dbReference>
<comment type="function">
    <text evidence="9">Catalytic subunit of the poly(A)-nuclease (PAN) deadenylation complex, one of two cytoplasmic mRNA deadenylases involved in mRNA turnover. PAN specifically shortens poly(A) tails of RNA and the activity is stimulated by poly(A)-binding protein PAB1. PAN deadenylation is followed by rapid degradation of the shortened mRNA tails by the CCR4-NOT complex. Deadenylated mRNAs are then degraded by two alternative mechanisms, namely exosome-mediated 3'-5' exonucleolytic degradation, or deadenlyation-dependent mRNA decaping and subsequent 5'-3' exonucleolytic degradation by XRN1. May also be involved in post-transcriptional maturation of mRNA poly(A) tails.</text>
</comment>
<dbReference type="CDD" id="cd12438">
    <property type="entry name" value="RRM_CNOT4"/>
    <property type="match status" value="1"/>
</dbReference>
<comment type="activity regulation">
    <text evidence="9">Positively regulated by the regulatory subunit PAN3.</text>
</comment>
<dbReference type="SUPFAM" id="SSF54928">
    <property type="entry name" value="RNA-binding domain, RBD"/>
    <property type="match status" value="1"/>
</dbReference>
<dbReference type="GO" id="GO:0003723">
    <property type="term" value="F:RNA binding"/>
    <property type="evidence" value="ECO:0007669"/>
    <property type="project" value="UniProtKB-UniRule"/>
</dbReference>
<dbReference type="GO" id="GO:0000932">
    <property type="term" value="C:P-body"/>
    <property type="evidence" value="ECO:0007669"/>
    <property type="project" value="TreeGrafter"/>
</dbReference>
<dbReference type="InterPro" id="IPR011047">
    <property type="entry name" value="Quinoprotein_ADH-like_sf"/>
</dbReference>
<dbReference type="PROSITE" id="PS50102">
    <property type="entry name" value="RRM"/>
    <property type="match status" value="1"/>
</dbReference>
<feature type="compositionally biased region" description="Polar residues" evidence="11">
    <location>
        <begin position="1460"/>
        <end position="1470"/>
    </location>
</feature>
<feature type="region of interest" description="Disordered" evidence="11">
    <location>
        <begin position="2037"/>
        <end position="2273"/>
    </location>
</feature>
<dbReference type="SMART" id="SM00361">
    <property type="entry name" value="RRM_1"/>
    <property type="match status" value="1"/>
</dbReference>
<dbReference type="PANTHER" id="PTHR15728">
    <property type="entry name" value="DEADENYLATION COMPLEX CATALYTIC SUBUNIT PAN2"/>
    <property type="match status" value="1"/>
</dbReference>
<dbReference type="InterPro" id="IPR001680">
    <property type="entry name" value="WD40_rpt"/>
</dbReference>
<dbReference type="InterPro" id="IPR015943">
    <property type="entry name" value="WD40/YVTN_repeat-like_dom_sf"/>
</dbReference>
<sequence>MATSYRPIAPITVSTYPQPVTALSFDPVSDTLWVGSNSGNVAAYHGTQGLRGVAFPVGGQLAVSKILAGENYVRAMGVMGEGLGSWSKGGVNKWFCRPPPTLATFSNTSMSSPVLAASSTSSELLLLNSMTGKILRQVPTPSLVSHLEFSHSAILSGASDGYFRTHDPRTGLLRPDRQILAHYSGIQGLRTTGNFVFTIGLGMTRRQARPFPDPLVKVYDLRMMKPLPPIPFSTTPAFIDILPKRPASVVVTSTQGLVNIVDVSTAASEFYQLDVASYITSVALSPTGAYMACGDAEGVVHLLTQIDEEGSLPFNGFDGQPVEWADTPAPLPHIEWTDSTPLNSIGLPYYETRLLSSWTPLFVSSPAYYPPAAKIPPQVLATMKLNDSIAYAALPRELKGRRNMVSAAARNKKGRFRSGKTQGDDPDPDTPTWEYNDSTIPRVYRKVEIEYSKFGVEDFDFGQVFYNKTEYSGLETHILNSYTNCLVQVGIPLQLQTVVRNELPLQIMHYNPSIRRLAKSHITTNCPREHCLLCELGFAVRMLEDANGTNCQASNFCKTVGVLAQSSNAIELIDYGRESSRVDYTLMIQTFHRFLLDHLSSEGNTFPHNPLILKGMNAGQTHLPVAAPITQLLGIDAKNIITCLSCKAVREKDNMTHVIDLAYPRPPLDGSPPKDFTTILRTALLRHMSHKATCQMCKHFANFSSMRSIASRDLPPILAINASVYGAESMSYWLDDKKERFLKPQIQLHGQVAGVDDPEIAVYSLRSFVVQITNKEKTSHLVAIIKVPEAEGRPDLISPWFIFNDFAVYNVTEAEALSFPSAWKRPAIVYYERVDRQDMLDFSGLPSEMDPAILSQDTSISLNRDANRIKHECLSFEELPKPGTLVAIDAEFVSMQQEETEYRSDGTKQVLRPARLSLARVSVLRGDGPKQGVPFIDDHIHTSEVIVDYLTEFSGIRFGDLDLALSPHTLTPLKLVYKKLRLLVDRGCIFIGHGLSKDFRIINIFVPPDQVIDTVDLYFLKARQRRLSLRFLSWFVLGENIQTDTHDSIEDARSALNLYKAYHEFEEQGVFDQKLEELYKEGRQYNFKPPPPPESGTASGTGQTEGTVSNQLAYLSLETMNAAMNPNHQTNRYGSHTGNFTHFPPQSFTLVSPSRSPNPPYWQVSKTRIGATMKQRTRNALSVSKKWTFPTSISSLVFVVTKQVILQFTLSAPLTYRRVICIQICRFCWHHIKQNLNKRCPACRRVYTDEAVDFKPLAAQDHKRLTQQKKQRERERKELDALGRRHLANVRVVQRNVVYVVGIGPRFAKEELIPTLRSNEYFGQYGKITKILLVKRTPSGGGAPVVGLYITYHRREDAARAIAAVDGTASHGGGREIMRASYGTTKYCMAFLRSVTCNDHACLNLHEWGDEKDCFTKEDLTTLKHTMKATESRTRTVTGGKKEDADGLPKAAAWGKGPAVSTSTAASANQPSISSTSRPTRRGAGGTRQARNTTAASSSTEPRTTRDRKSGGTKSTAQPASSRPPTPSSSAALPPRPITPAESKVPRPKKEKEILAAPLPSPSPAPSAAADSSDAGSHEVAPVSPTRPRSTDSVISSTPSVPPGLPAVPPGLSGPPGIAGPSRPPRVGTASPQTPLLASQSSYQMSTAARALLDDFKQRNESSAPSVQPFPDFDRTLDVLNEKDGGGFSFNLDPKLQVDDADANITLLPDFEAEAKIPFHGTYMDAFPALRSSASPGSSPFITPPGLPYAHNPSRSIYDPLSIRPSMTPLERQSTGGSSGYMGSFNPFADGVEESPKPFSPLDEDRKMSRFGFARGRQGSTATTSSPLHVPSPLATGSPLATEGHSFYNSSDTVTAPVAAQPSAPPMSSPWGSFYSLNGSATSSPLVPHAQAQPQPAYNQQQGRFQPFDSGLSEAQLRDFIQNSRERAHASPATGPAGHPPDSATPFGLTPSHSQSFNDPAIMAAQFAPPPTTFTHVPIGYGPPPGLSYGAPPGILHHPSQHGHGSVEGLDGTGSTHVSTTDSPAAPSLALSAADFPALGPAPAETPAPSQSPPEVPALTQDDKALEKAERKAAKKAAAAEKAAERQKIAQEKAAVKTAERARIAQEKAAEKEKVAALKAEQEQAQKEKAEREKAAKEKERLARQEQQRQAQEKEKEKEERVKKAAAAKASEPKPITRPNQPAGGSKNAKQTAQATAEPVSQVPLLSKKPKKNKPITVRPIKVTSKEEDHQHADETGTGIPAFNAAHPSLPSLRTANTATSSSDHSVSESLDGNMPTTLEELLEDLHILNPHMDLPNHIFFDVYKLNPASKMPLEYGPLVHALSALSVGGGSFANGSGSGPADSAISSFQELLETLTQTISALLRLLPRTTWDESSYFDGVLGEMLKGGDYDNNLDDSKDNNVEALTLALERRARWMEVQLSKLEELHRDINTAAVRAVLSFNDNGWDRHGFLPRAGNTLGRFDNIGRVEEDGVHRSMTADELEKKLIVAKEAAVFAETEVRELMERMNSIKPFEDE</sequence>
<dbReference type="InterPro" id="IPR035979">
    <property type="entry name" value="RBD_domain_sf"/>
</dbReference>
<feature type="binding site" evidence="9">
    <location>
        <position position="998"/>
    </location>
    <ligand>
        <name>a divalent metal cation</name>
        <dbReference type="ChEBI" id="CHEBI:60240"/>
        <note>catalytic</note>
    </ligand>
</feature>
<dbReference type="InterPro" id="IPR000504">
    <property type="entry name" value="RRM_dom"/>
</dbReference>
<dbReference type="SUPFAM" id="SSF50998">
    <property type="entry name" value="Quinoprotein alcohol dehydrogenase-like"/>
    <property type="match status" value="1"/>
</dbReference>
<dbReference type="Pfam" id="PF13423">
    <property type="entry name" value="UCH_1"/>
    <property type="match status" value="1"/>
</dbReference>
<feature type="region of interest" description="Disordered" evidence="11">
    <location>
        <begin position="1083"/>
        <end position="1105"/>
    </location>
</feature>
<feature type="compositionally biased region" description="Low complexity" evidence="11">
    <location>
        <begin position="1487"/>
        <end position="1496"/>
    </location>
</feature>
<keyword evidence="6 9" id="KW-0479">Metal-binding</keyword>
<evidence type="ECO:0000259" key="12">
    <source>
        <dbReference type="PROSITE" id="PS50102"/>
    </source>
</evidence>
<feature type="compositionally biased region" description="Polar residues" evidence="11">
    <location>
        <begin position="1587"/>
        <end position="1598"/>
    </location>
</feature>
<evidence type="ECO:0000256" key="4">
    <source>
        <dbReference type="ARBA" id="ARBA00022664"/>
    </source>
</evidence>
<dbReference type="InterPro" id="IPR038765">
    <property type="entry name" value="Papain-like_cys_pep_sf"/>
</dbReference>
<dbReference type="Gene3D" id="3.30.40.10">
    <property type="entry name" value="Zinc/RING finger domain, C3HC4 (zinc finger)"/>
    <property type="match status" value="1"/>
</dbReference>
<evidence type="ECO:0000256" key="10">
    <source>
        <dbReference type="PROSITE-ProRule" id="PRU00176"/>
    </source>
</evidence>
<dbReference type="SUPFAM" id="SSF53098">
    <property type="entry name" value="Ribonuclease H-like"/>
    <property type="match status" value="1"/>
</dbReference>
<dbReference type="InterPro" id="IPR030843">
    <property type="entry name" value="PAN2"/>
</dbReference>
<feature type="compositionally biased region" description="Polar residues" evidence="11">
    <location>
        <begin position="1630"/>
        <end position="1642"/>
    </location>
</feature>
<dbReference type="InterPro" id="IPR050785">
    <property type="entry name" value="PAN2-PAN3_catalytic_subunit"/>
</dbReference>
<keyword evidence="3" id="KW-0853">WD repeat</keyword>
<keyword evidence="15" id="KW-1185">Reference proteome</keyword>
<dbReference type="HAMAP" id="MF_03182">
    <property type="entry name" value="PAN2"/>
    <property type="match status" value="1"/>
</dbReference>
<dbReference type="InterPro" id="IPR012677">
    <property type="entry name" value="Nucleotide-bd_a/b_plait_sf"/>
</dbReference>
<protein>
    <recommendedName>
        <fullName evidence="9">PAN2-PAN3 deadenylation complex catalytic subunit PAN2</fullName>
        <ecNumber evidence="9">3.1.13.4</ecNumber>
    </recommendedName>
    <alternativeName>
        <fullName evidence="9">PAB1P-dependent poly(A)-specific ribonuclease</fullName>
    </alternativeName>
    <alternativeName>
        <fullName evidence="9">Poly(A)-nuclease deadenylation complex subunit 2</fullName>
        <shortName evidence="9">PAN deadenylation complex subunit 2</shortName>
    </alternativeName>
</protein>
<dbReference type="Pfam" id="PF00929">
    <property type="entry name" value="RNase_T"/>
    <property type="match status" value="1"/>
</dbReference>
<evidence type="ECO:0000313" key="14">
    <source>
        <dbReference type="EMBL" id="KAK7035750.1"/>
    </source>
</evidence>
<dbReference type="InterPro" id="IPR048841">
    <property type="entry name" value="PAN2_N"/>
</dbReference>
<dbReference type="InterPro" id="IPR028881">
    <property type="entry name" value="PAN2_UCH_dom"/>
</dbReference>
<feature type="region of interest" description="Disordered" evidence="11">
    <location>
        <begin position="1997"/>
        <end position="2025"/>
    </location>
</feature>
<dbReference type="InterPro" id="IPR028889">
    <property type="entry name" value="USP"/>
</dbReference>
<feature type="compositionally biased region" description="Polar residues" evidence="11">
    <location>
        <begin position="1096"/>
        <end position="1105"/>
    </location>
</feature>
<dbReference type="InterPro" id="IPR013083">
    <property type="entry name" value="Znf_RING/FYVE/PHD"/>
</dbReference>
<dbReference type="GO" id="GO:0031251">
    <property type="term" value="C:PAN complex"/>
    <property type="evidence" value="ECO:0007669"/>
    <property type="project" value="UniProtKB-UniRule"/>
</dbReference>
<keyword evidence="8 9" id="KW-0269">Exonuclease</keyword>
<feature type="compositionally biased region" description="Basic and acidic residues" evidence="11">
    <location>
        <begin position="1426"/>
        <end position="1447"/>
    </location>
</feature>
<dbReference type="InterPro" id="IPR012337">
    <property type="entry name" value="RNaseH-like_sf"/>
</dbReference>
<evidence type="ECO:0000256" key="6">
    <source>
        <dbReference type="ARBA" id="ARBA00022723"/>
    </source>
</evidence>
<comment type="subcellular location">
    <subcellularLocation>
        <location evidence="1 9">Cytoplasm</location>
    </subcellularLocation>
</comment>
<feature type="binding site" evidence="9">
    <location>
        <position position="889"/>
    </location>
    <ligand>
        <name>a divalent metal cation</name>
        <dbReference type="ChEBI" id="CHEBI:60240"/>
        <note>catalytic</note>
    </ligand>
</feature>
<dbReference type="CDD" id="cd06143">
    <property type="entry name" value="PAN2_exo"/>
    <property type="match status" value="1"/>
</dbReference>
<feature type="compositionally biased region" description="Basic and acidic residues" evidence="11">
    <location>
        <begin position="2061"/>
        <end position="2163"/>
    </location>
</feature>
<dbReference type="Proteomes" id="UP001362999">
    <property type="component" value="Unassembled WGS sequence"/>
</dbReference>
<feature type="compositionally biased region" description="Pro residues" evidence="11">
    <location>
        <begin position="2044"/>
        <end position="2056"/>
    </location>
</feature>
<evidence type="ECO:0000256" key="11">
    <source>
        <dbReference type="SAM" id="MobiDB-lite"/>
    </source>
</evidence>
<feature type="compositionally biased region" description="Basic and acidic residues" evidence="11">
    <location>
        <begin position="1544"/>
        <end position="1554"/>
    </location>
</feature>
<dbReference type="InterPro" id="IPR013520">
    <property type="entry name" value="Ribonucl_H"/>
</dbReference>
<dbReference type="Pfam" id="PF20770">
    <property type="entry name" value="PAN2_N"/>
    <property type="match status" value="1"/>
</dbReference>
<comment type="subunit">
    <text evidence="9">Forms a heterotrimer with an asymmetric homodimer of the regulatory subunit PAN3 to form the poly(A)-nuclease (PAN) deadenylation complex.</text>
</comment>
<evidence type="ECO:0000313" key="15">
    <source>
        <dbReference type="Proteomes" id="UP001362999"/>
    </source>
</evidence>